<evidence type="ECO:0000256" key="1">
    <source>
        <dbReference type="SAM" id="SignalP"/>
    </source>
</evidence>
<dbReference type="EMBL" id="JQ700355">
    <property type="protein sequence ID" value="AFK75455.1"/>
    <property type="molecule type" value="mRNA"/>
</dbReference>
<dbReference type="AlphaFoldDB" id="M4H1W3"/>
<keyword evidence="1" id="KW-0732">Signal</keyword>
<feature type="chain" id="PRO_5013356933" evidence="1">
    <location>
        <begin position="16"/>
        <end position="122"/>
    </location>
</feature>
<evidence type="ECO:0000313" key="2">
    <source>
        <dbReference type="EMBL" id="AFK75455.1"/>
    </source>
</evidence>
<feature type="signal peptide" evidence="1">
    <location>
        <begin position="1"/>
        <end position="15"/>
    </location>
</feature>
<sequence length="122" mass="13853">MRCLLFLVLLFTTEAWSPVVRNTFVPIDLESTPLQIKTNSAAGSGEWIYFDVYTADAQYIARVQVRFESQIRCYISSCTSGGTNFTVQPGDEVEKTWTFRKTTTVLIIECNGVEVLNYKFSD</sequence>
<protein>
    <submittedName>
        <fullName evidence="2">Putative secretory peptide-45</fullName>
    </submittedName>
</protein>
<reference evidence="2" key="1">
    <citation type="submission" date="2012-02" db="EMBL/GenBank/DDBJ databases">
        <title>The genome of the ctenophore, Pleurobrachia bachei.</title>
        <authorList>
            <person name="Kohn A.B."/>
            <person name="Citarella M."/>
            <person name="Moroz L.L."/>
        </authorList>
    </citation>
    <scope>NUCLEOTIDE SEQUENCE</scope>
</reference>
<accession>M4H1W3</accession>
<organism evidence="2">
    <name type="scientific">Pleurobrachia bachei</name>
    <name type="common">Sea gooseberry</name>
    <dbReference type="NCBI Taxonomy" id="34499"/>
    <lineage>
        <taxon>Eukaryota</taxon>
        <taxon>Metazoa</taxon>
        <taxon>Ctenophora</taxon>
        <taxon>Tentaculata</taxon>
        <taxon>Cydippida</taxon>
        <taxon>Pleurobrachiidae</taxon>
        <taxon>Pleurobrachia</taxon>
    </lineage>
</organism>
<proteinExistence type="evidence at transcript level"/>
<name>M4H1W3_PLEBA</name>